<evidence type="ECO:0000256" key="3">
    <source>
        <dbReference type="ARBA" id="ARBA00022857"/>
    </source>
</evidence>
<dbReference type="Gene3D" id="3.40.50.720">
    <property type="entry name" value="NAD(P)-binding Rossmann-like Domain"/>
    <property type="match status" value="1"/>
</dbReference>
<gene>
    <name evidence="5" type="ORF">EBQ24_02560</name>
</gene>
<sequence length="291" mass="30555">MTQATLTIVTGHSRGLGQALAAALLQRARPGDCVLGIARQPSAHLQALAAHSPAHFEQWQADLADAAPVAQRLEQWLAGHEQAQQHTLVSAADAAPAQPAPAEAARTEAAPTIWRELRLINNAGLIPTIAPLSQLGSADITQGLRVGLEAAMLLSAAFLHASENWPAPPGAGVVGRKVLNISSGLGRRPMAAQAVYCAAKAGMDLYSRCLALEESAKPAGARVVSLAPGVIATDMQQHLRSARAQDFPDLPRFQSLLENGQLQTPEATAHAILQRLDAPGFGEPVIDDVRQ</sequence>
<dbReference type="RefSeq" id="WP_122247575.1">
    <property type="nucleotide sequence ID" value="NZ_RDQK01000005.1"/>
</dbReference>
<organism evidence="5 6">
    <name type="scientific">Allofranklinella schreckenbergeri</name>
    <dbReference type="NCBI Taxonomy" id="1076744"/>
    <lineage>
        <taxon>Bacteria</taxon>
        <taxon>Pseudomonadati</taxon>
        <taxon>Pseudomonadota</taxon>
        <taxon>Betaproteobacteria</taxon>
        <taxon>Burkholderiales</taxon>
        <taxon>Comamonadaceae</taxon>
        <taxon>Allofranklinella</taxon>
    </lineage>
</organism>
<comment type="subcellular location">
    <subcellularLocation>
        <location evidence="1">Cytoplasm</location>
    </subcellularLocation>
</comment>
<proteinExistence type="predicted"/>
<dbReference type="AlphaFoldDB" id="A0A3M6R6Q8"/>
<dbReference type="InterPro" id="IPR002347">
    <property type="entry name" value="SDR_fam"/>
</dbReference>
<evidence type="ECO:0000256" key="4">
    <source>
        <dbReference type="ARBA" id="ARBA00023002"/>
    </source>
</evidence>
<reference evidence="5 6" key="1">
    <citation type="submission" date="2018-10" db="EMBL/GenBank/DDBJ databases">
        <title>Comamonadaceae CDC group NO-1 genome sequencing and assembly.</title>
        <authorList>
            <person name="Bernier A.-M."/>
            <person name="Bernard K."/>
        </authorList>
    </citation>
    <scope>NUCLEOTIDE SEQUENCE [LARGE SCALE GENOMIC DNA]</scope>
    <source>
        <strain evidence="5 6">NML180581</strain>
    </source>
</reference>
<dbReference type="InterPro" id="IPR036291">
    <property type="entry name" value="NAD(P)-bd_dom_sf"/>
</dbReference>
<evidence type="ECO:0000256" key="1">
    <source>
        <dbReference type="ARBA" id="ARBA00004496"/>
    </source>
</evidence>
<dbReference type="PRINTS" id="PR00081">
    <property type="entry name" value="GDHRDH"/>
</dbReference>
<name>A0A3M6R6Q8_9BURK</name>
<keyword evidence="3" id="KW-0521">NADP</keyword>
<dbReference type="GO" id="GO:0006729">
    <property type="term" value="P:tetrahydrobiopterin biosynthetic process"/>
    <property type="evidence" value="ECO:0007669"/>
    <property type="project" value="TreeGrafter"/>
</dbReference>
<evidence type="ECO:0000256" key="2">
    <source>
        <dbReference type="ARBA" id="ARBA00022490"/>
    </source>
</evidence>
<dbReference type="Proteomes" id="UP000281171">
    <property type="component" value="Unassembled WGS sequence"/>
</dbReference>
<dbReference type="EMBL" id="RDQK01000005">
    <property type="protein sequence ID" value="RMX11061.1"/>
    <property type="molecule type" value="Genomic_DNA"/>
</dbReference>
<dbReference type="SUPFAM" id="SSF51735">
    <property type="entry name" value="NAD(P)-binding Rossmann-fold domains"/>
    <property type="match status" value="1"/>
</dbReference>
<dbReference type="PROSITE" id="PS00061">
    <property type="entry name" value="ADH_SHORT"/>
    <property type="match status" value="1"/>
</dbReference>
<evidence type="ECO:0000313" key="6">
    <source>
        <dbReference type="Proteomes" id="UP000281171"/>
    </source>
</evidence>
<dbReference type="InterPro" id="IPR051721">
    <property type="entry name" value="Biopterin_syn/organic_redct"/>
</dbReference>
<dbReference type="PANTHER" id="PTHR44085:SF2">
    <property type="entry name" value="SEPIAPTERIN REDUCTASE"/>
    <property type="match status" value="1"/>
</dbReference>
<keyword evidence="2" id="KW-0963">Cytoplasm</keyword>
<dbReference type="PANTHER" id="PTHR44085">
    <property type="entry name" value="SEPIAPTERIN REDUCTASE"/>
    <property type="match status" value="1"/>
</dbReference>
<dbReference type="Pfam" id="PF00106">
    <property type="entry name" value="adh_short"/>
    <property type="match status" value="1"/>
</dbReference>
<accession>A0A3M6R6Q8</accession>
<comment type="caution">
    <text evidence="5">The sequence shown here is derived from an EMBL/GenBank/DDBJ whole genome shotgun (WGS) entry which is preliminary data.</text>
</comment>
<keyword evidence="4" id="KW-0560">Oxidoreductase</keyword>
<evidence type="ECO:0000313" key="5">
    <source>
        <dbReference type="EMBL" id="RMX11061.1"/>
    </source>
</evidence>
<dbReference type="GO" id="GO:0005737">
    <property type="term" value="C:cytoplasm"/>
    <property type="evidence" value="ECO:0007669"/>
    <property type="project" value="UniProtKB-SubCell"/>
</dbReference>
<protein>
    <submittedName>
        <fullName evidence="5">SDR family NAD(P)-dependent oxidoreductase</fullName>
    </submittedName>
</protein>
<dbReference type="InterPro" id="IPR020904">
    <property type="entry name" value="Sc_DH/Rdtase_CS"/>
</dbReference>
<dbReference type="GO" id="GO:0004757">
    <property type="term" value="F:sepiapterin reductase (NADP+) activity"/>
    <property type="evidence" value="ECO:0007669"/>
    <property type="project" value="TreeGrafter"/>
</dbReference>